<dbReference type="Gene3D" id="2.170.150.70">
    <property type="match status" value="1"/>
</dbReference>
<organism evidence="5 6">
    <name type="scientific">Aminobacter anthyllidis</name>
    <dbReference type="NCBI Taxonomy" id="1035067"/>
    <lineage>
        <taxon>Bacteria</taxon>
        <taxon>Pseudomonadati</taxon>
        <taxon>Pseudomonadota</taxon>
        <taxon>Alphaproteobacteria</taxon>
        <taxon>Hyphomicrobiales</taxon>
        <taxon>Phyllobacteriaceae</taxon>
        <taxon>Aminobacter</taxon>
    </lineage>
</organism>
<dbReference type="Proteomes" id="UP001138921">
    <property type="component" value="Unassembled WGS sequence"/>
</dbReference>
<dbReference type="InterPro" id="IPR006913">
    <property type="entry name" value="CENP-V/GFA"/>
</dbReference>
<keyword evidence="6" id="KW-1185">Reference proteome</keyword>
<sequence>MLKSYRGSCHCGAVHFECQLDLAPVGQRSKPELDGVWWTSSFRCNCSWCAKTRFWKGFARPAGFRVSSGRELLTEYRFDGAEIRHTFCSRCGVHPFATASFEPMGDFVAVNIACLDGVTPEELAAVPITYEDGRNDAWDRPPAVTSYL</sequence>
<evidence type="ECO:0000313" key="5">
    <source>
        <dbReference type="EMBL" id="MBT1160087.1"/>
    </source>
</evidence>
<dbReference type="PROSITE" id="PS51891">
    <property type="entry name" value="CENP_V_GFA"/>
    <property type="match status" value="1"/>
</dbReference>
<dbReference type="GO" id="GO:0016846">
    <property type="term" value="F:carbon-sulfur lyase activity"/>
    <property type="evidence" value="ECO:0007669"/>
    <property type="project" value="InterPro"/>
</dbReference>
<proteinExistence type="inferred from homology"/>
<evidence type="ECO:0000256" key="2">
    <source>
        <dbReference type="ARBA" id="ARBA00022723"/>
    </source>
</evidence>
<gene>
    <name evidence="5" type="ORF">J1C56_31655</name>
</gene>
<evidence type="ECO:0000259" key="4">
    <source>
        <dbReference type="PROSITE" id="PS51891"/>
    </source>
</evidence>
<comment type="similarity">
    <text evidence="1">Belongs to the Gfa family.</text>
</comment>
<protein>
    <submittedName>
        <fullName evidence="5">GFA family protein</fullName>
    </submittedName>
</protein>
<dbReference type="AlphaFoldDB" id="A0A9X1AIE8"/>
<reference evidence="5" key="2">
    <citation type="submission" date="2021-03" db="EMBL/GenBank/DDBJ databases">
        <authorList>
            <person name="Artuso I."/>
            <person name="Turrini P."/>
            <person name="Pirolo M."/>
            <person name="Lugli G.A."/>
            <person name="Ventura M."/>
            <person name="Visca P."/>
        </authorList>
    </citation>
    <scope>NUCLEOTIDE SEQUENCE</scope>
    <source>
        <strain evidence="5">LMG 26462</strain>
    </source>
</reference>
<dbReference type="PANTHER" id="PTHR28620:SF1">
    <property type="entry name" value="CENP-V_GFA DOMAIN-CONTAINING PROTEIN"/>
    <property type="match status" value="1"/>
</dbReference>
<comment type="caution">
    <text evidence="5">The sequence shown here is derived from an EMBL/GenBank/DDBJ whole genome shotgun (WGS) entry which is preliminary data.</text>
</comment>
<evidence type="ECO:0000313" key="6">
    <source>
        <dbReference type="Proteomes" id="UP001138921"/>
    </source>
</evidence>
<keyword evidence="3" id="KW-0862">Zinc</keyword>
<evidence type="ECO:0000256" key="1">
    <source>
        <dbReference type="ARBA" id="ARBA00005495"/>
    </source>
</evidence>
<name>A0A9X1AIE8_9HYPH</name>
<dbReference type="Pfam" id="PF04828">
    <property type="entry name" value="GFA"/>
    <property type="match status" value="1"/>
</dbReference>
<dbReference type="InterPro" id="IPR011057">
    <property type="entry name" value="Mss4-like_sf"/>
</dbReference>
<reference evidence="5" key="1">
    <citation type="journal article" date="2021" name="Microorganisms">
        <title>Phylogenomic Reconstruction and Metabolic Potential of the Genus Aminobacter.</title>
        <authorList>
            <person name="Artuso I."/>
            <person name="Turrini P."/>
            <person name="Pirolo M."/>
            <person name="Lugli G.A."/>
            <person name="Ventura M."/>
            <person name="Visca P."/>
        </authorList>
    </citation>
    <scope>NUCLEOTIDE SEQUENCE</scope>
    <source>
        <strain evidence="5">LMG 26462</strain>
    </source>
</reference>
<evidence type="ECO:0000256" key="3">
    <source>
        <dbReference type="ARBA" id="ARBA00022833"/>
    </source>
</evidence>
<dbReference type="RefSeq" id="WP_214393874.1">
    <property type="nucleotide sequence ID" value="NZ_JAFLWW010000017.1"/>
</dbReference>
<feature type="domain" description="CENP-V/GFA" evidence="4">
    <location>
        <begin position="5"/>
        <end position="139"/>
    </location>
</feature>
<keyword evidence="2" id="KW-0479">Metal-binding</keyword>
<dbReference type="SUPFAM" id="SSF51316">
    <property type="entry name" value="Mss4-like"/>
    <property type="match status" value="1"/>
</dbReference>
<dbReference type="InterPro" id="IPR052355">
    <property type="entry name" value="CENP-V-like"/>
</dbReference>
<accession>A0A9X1AIE8</accession>
<dbReference type="EMBL" id="JAFLWW010000017">
    <property type="protein sequence ID" value="MBT1160087.1"/>
    <property type="molecule type" value="Genomic_DNA"/>
</dbReference>
<dbReference type="PANTHER" id="PTHR28620">
    <property type="entry name" value="CENTROMERE PROTEIN V"/>
    <property type="match status" value="1"/>
</dbReference>
<dbReference type="GO" id="GO:0046872">
    <property type="term" value="F:metal ion binding"/>
    <property type="evidence" value="ECO:0007669"/>
    <property type="project" value="UniProtKB-KW"/>
</dbReference>